<protein>
    <submittedName>
        <fullName evidence="7">Flippase-like domain-containing protein</fullName>
    </submittedName>
</protein>
<feature type="transmembrane region" description="Helical" evidence="6">
    <location>
        <begin position="167"/>
        <end position="189"/>
    </location>
</feature>
<dbReference type="InterPro" id="IPR022791">
    <property type="entry name" value="L-PG_synthase/AglD"/>
</dbReference>
<dbReference type="PANTHER" id="PTHR40277:SF1">
    <property type="entry name" value="BLL5419 PROTEIN"/>
    <property type="match status" value="1"/>
</dbReference>
<comment type="caution">
    <text evidence="7">The sequence shown here is derived from an EMBL/GenBank/DDBJ whole genome shotgun (WGS) entry which is preliminary data.</text>
</comment>
<dbReference type="Proteomes" id="UP001203880">
    <property type="component" value="Unassembled WGS sequence"/>
</dbReference>
<name>A0ABT0Q7X7_9RHOB</name>
<feature type="transmembrane region" description="Helical" evidence="6">
    <location>
        <begin position="282"/>
        <end position="300"/>
    </location>
</feature>
<feature type="transmembrane region" description="Helical" evidence="6">
    <location>
        <begin position="59"/>
        <end position="78"/>
    </location>
</feature>
<feature type="transmembrane region" description="Helical" evidence="6">
    <location>
        <begin position="255"/>
        <end position="275"/>
    </location>
</feature>
<keyword evidence="4 6" id="KW-1133">Transmembrane helix</keyword>
<evidence type="ECO:0000313" key="7">
    <source>
        <dbReference type="EMBL" id="MCL6285268.1"/>
    </source>
</evidence>
<evidence type="ECO:0000256" key="3">
    <source>
        <dbReference type="ARBA" id="ARBA00022692"/>
    </source>
</evidence>
<gene>
    <name evidence="7" type="ORF">M3P21_17200</name>
</gene>
<keyword evidence="5 6" id="KW-0472">Membrane</keyword>
<dbReference type="PANTHER" id="PTHR40277">
    <property type="entry name" value="BLL5419 PROTEIN"/>
    <property type="match status" value="1"/>
</dbReference>
<feature type="transmembrane region" description="Helical" evidence="6">
    <location>
        <begin position="227"/>
        <end position="249"/>
    </location>
</feature>
<dbReference type="EMBL" id="JAMFMB010000025">
    <property type="protein sequence ID" value="MCL6285268.1"/>
    <property type="molecule type" value="Genomic_DNA"/>
</dbReference>
<proteinExistence type="predicted"/>
<accession>A0ABT0Q7X7</accession>
<feature type="transmembrane region" description="Helical" evidence="6">
    <location>
        <begin position="132"/>
        <end position="155"/>
    </location>
</feature>
<dbReference type="Pfam" id="PF03706">
    <property type="entry name" value="LPG_synthase_TM"/>
    <property type="match status" value="1"/>
</dbReference>
<evidence type="ECO:0000256" key="5">
    <source>
        <dbReference type="ARBA" id="ARBA00023136"/>
    </source>
</evidence>
<dbReference type="RefSeq" id="WP_249711886.1">
    <property type="nucleotide sequence ID" value="NZ_JAMFMB010000025.1"/>
</dbReference>
<sequence length="345" mass="37812">MSDTPPPEVAKPAKSRRRAVISLAIKAMISAGLLGWLLYTQIDNMDEIWSAIGRADPWLLILSFSLNVAGYLLCSWRWQILLAAQGFAVPLIELLRAYSIGVFFNAFLPGLMSGDFMRAYDISDRVRSYTRSFLILFVERLTGMFGLLVLAGLALPLVGREIVGKTGIHWILAAVAALLVLAGLALMLMRRQSSEARIWRLPGFSKLRAIAANISETARVFGTRMDAVYRCMAISIVFQANVVLHYYLIGLSLGIELPIIIYFGIIPVSLFVMMIPASVNGIGIREQIFVYLFGAFGVGAAEAISLAWIALSMVLLQAAAGGVLFALRKRHHPPAEAWPEAREGG</sequence>
<comment type="subcellular location">
    <subcellularLocation>
        <location evidence="1">Cell membrane</location>
        <topology evidence="1">Multi-pass membrane protein</topology>
    </subcellularLocation>
</comment>
<evidence type="ECO:0000313" key="8">
    <source>
        <dbReference type="Proteomes" id="UP001203880"/>
    </source>
</evidence>
<keyword evidence="3 6" id="KW-0812">Transmembrane</keyword>
<feature type="transmembrane region" description="Helical" evidence="6">
    <location>
        <begin position="20"/>
        <end position="39"/>
    </location>
</feature>
<dbReference type="NCBIfam" id="TIGR00374">
    <property type="entry name" value="flippase-like domain"/>
    <property type="match status" value="1"/>
</dbReference>
<evidence type="ECO:0000256" key="6">
    <source>
        <dbReference type="SAM" id="Phobius"/>
    </source>
</evidence>
<feature type="transmembrane region" description="Helical" evidence="6">
    <location>
        <begin position="98"/>
        <end position="120"/>
    </location>
</feature>
<reference evidence="7" key="1">
    <citation type="submission" date="2022-05" db="EMBL/GenBank/DDBJ databases">
        <authorList>
            <person name="Park J.-S."/>
        </authorList>
    </citation>
    <scope>NUCLEOTIDE SEQUENCE</scope>
    <source>
        <strain evidence="7">2012CJ41-6</strain>
    </source>
</reference>
<evidence type="ECO:0000256" key="1">
    <source>
        <dbReference type="ARBA" id="ARBA00004651"/>
    </source>
</evidence>
<keyword evidence="8" id="KW-1185">Reference proteome</keyword>
<evidence type="ECO:0000256" key="2">
    <source>
        <dbReference type="ARBA" id="ARBA00022475"/>
    </source>
</evidence>
<evidence type="ECO:0000256" key="4">
    <source>
        <dbReference type="ARBA" id="ARBA00022989"/>
    </source>
</evidence>
<organism evidence="7 8">
    <name type="scientific">Ruegeria spongiae</name>
    <dbReference type="NCBI Taxonomy" id="2942209"/>
    <lineage>
        <taxon>Bacteria</taxon>
        <taxon>Pseudomonadati</taxon>
        <taxon>Pseudomonadota</taxon>
        <taxon>Alphaproteobacteria</taxon>
        <taxon>Rhodobacterales</taxon>
        <taxon>Roseobacteraceae</taxon>
        <taxon>Ruegeria</taxon>
    </lineage>
</organism>
<keyword evidence="2" id="KW-1003">Cell membrane</keyword>